<gene>
    <name evidence="1" type="ORF">ACFQ5D_04080</name>
</gene>
<dbReference type="RefSeq" id="WP_229526753.1">
    <property type="nucleotide sequence ID" value="NZ_JAFFQR010000112.1"/>
</dbReference>
<accession>A0ABW4D7F2</accession>
<proteinExistence type="predicted"/>
<dbReference type="Proteomes" id="UP001597340">
    <property type="component" value="Unassembled WGS sequence"/>
</dbReference>
<dbReference type="EMBL" id="JBHTNZ010000003">
    <property type="protein sequence ID" value="MFD1460640.1"/>
    <property type="molecule type" value="Genomic_DNA"/>
</dbReference>
<evidence type="ECO:0000313" key="1">
    <source>
        <dbReference type="EMBL" id="MFD1460640.1"/>
    </source>
</evidence>
<evidence type="ECO:0000313" key="2">
    <source>
        <dbReference type="Proteomes" id="UP001597340"/>
    </source>
</evidence>
<name>A0ABW4D7F2_9BACL</name>
<keyword evidence="2" id="KW-1185">Reference proteome</keyword>
<comment type="caution">
    <text evidence="1">The sequence shown here is derived from an EMBL/GenBank/DDBJ whole genome shotgun (WGS) entry which is preliminary data.</text>
</comment>
<reference evidence="2" key="1">
    <citation type="journal article" date="2019" name="Int. J. Syst. Evol. Microbiol.">
        <title>The Global Catalogue of Microorganisms (GCM) 10K type strain sequencing project: providing services to taxonomists for standard genome sequencing and annotation.</title>
        <authorList>
            <consortium name="The Broad Institute Genomics Platform"/>
            <consortium name="The Broad Institute Genome Sequencing Center for Infectious Disease"/>
            <person name="Wu L."/>
            <person name="Ma J."/>
        </authorList>
    </citation>
    <scope>NUCLEOTIDE SEQUENCE [LARGE SCALE GENOMIC DNA]</scope>
    <source>
        <strain evidence="2">CCM 9147</strain>
    </source>
</reference>
<organism evidence="1 2">
    <name type="scientific">Paenibacillus farraposensis</name>
    <dbReference type="NCBI Taxonomy" id="2807095"/>
    <lineage>
        <taxon>Bacteria</taxon>
        <taxon>Bacillati</taxon>
        <taxon>Bacillota</taxon>
        <taxon>Bacilli</taxon>
        <taxon>Bacillales</taxon>
        <taxon>Paenibacillaceae</taxon>
        <taxon>Paenibacillus</taxon>
    </lineage>
</organism>
<protein>
    <submittedName>
        <fullName evidence="1">Uncharacterized protein</fullName>
    </submittedName>
</protein>
<sequence length="167" mass="18480">MELFFRDNFFSTGLTEIMDGNGEVAGSVDLKSAFNSSVDVYDAGGRLAYGGKFRFFVGKWEVRDATGQLAGVLRVRMSLMSKRYEYDAGPRGVYEITSPAFSKEYAIQGHDGKTVAVFNQTNRWFQSGTFHLENGSLLLDSYELIVVVMGIHAIQNRNSSAGSQFSV</sequence>